<dbReference type="InterPro" id="IPR036390">
    <property type="entry name" value="WH_DNA-bd_sf"/>
</dbReference>
<comment type="subcellular location">
    <subcellularLocation>
        <location evidence="5">Nucleus</location>
    </subcellularLocation>
</comment>
<feature type="domain" description="E2F/DP family winged-helix DNA-binding" evidence="8">
    <location>
        <begin position="67"/>
        <end position="136"/>
    </location>
</feature>
<dbReference type="AlphaFoldDB" id="A0A1I7RSE0"/>
<protein>
    <submittedName>
        <fullName evidence="10">E2F_TDP domain-containing protein</fullName>
    </submittedName>
</protein>
<dbReference type="Gene3D" id="1.10.10.10">
    <property type="entry name" value="Winged helix-like DNA-binding domain superfamily/Winged helix DNA-binding domain"/>
    <property type="match status" value="1"/>
</dbReference>
<dbReference type="FunFam" id="1.10.10.10:FF:000008">
    <property type="entry name" value="E2F transcription factor 1"/>
    <property type="match status" value="1"/>
</dbReference>
<proteinExistence type="inferred from homology"/>
<sequence length="332" mass="38269">MSVQEDELLEQKPQSSGEAIMQLSEFIAKSDQHLDVETYEETIEEYDEEEEMEHQEQHFQNEDTTVRTEKSLGTLTKKFIKFLQDSPHSLVDINQFVQQSERLNVSQKRRIYDITNVLEGIGLIEKKTKNVIHWRGGQLRKPGGEIDLKPQDEEKLQIIKNQLTDLEREERLLDTHLQWIRQSMRNVCEEQDNCKHAYLSKEETASVFGNDQILLVQAPPGTDIQVGQPNMYVDEVKYNLKAKSHCGPASLALINLKDCRGSVGFPRKDLASDVPKNILENEEEESNQEGKQVEDHSIDTLQRLSPPPSDYDYSCGLTRGETLMELYNEDVY</sequence>
<dbReference type="SUPFAM" id="SSF46785">
    <property type="entry name" value="Winged helix' DNA-binding domain"/>
    <property type="match status" value="1"/>
</dbReference>
<dbReference type="Pfam" id="PF16421">
    <property type="entry name" value="E2F_CC-MB"/>
    <property type="match status" value="1"/>
</dbReference>
<keyword evidence="3 5" id="KW-0238">DNA-binding</keyword>
<dbReference type="Pfam" id="PF02319">
    <property type="entry name" value="WHD_E2F_TDP"/>
    <property type="match status" value="1"/>
</dbReference>
<keyword evidence="4 5" id="KW-0804">Transcription</keyword>
<dbReference type="InterPro" id="IPR003316">
    <property type="entry name" value="E2F_WHTH_DNA-bd_dom"/>
</dbReference>
<dbReference type="GO" id="GO:0090575">
    <property type="term" value="C:RNA polymerase II transcription regulator complex"/>
    <property type="evidence" value="ECO:0007669"/>
    <property type="project" value="TreeGrafter"/>
</dbReference>
<comment type="similarity">
    <text evidence="1 5">Belongs to the E2F/DP family.</text>
</comment>
<evidence type="ECO:0000256" key="7">
    <source>
        <dbReference type="SAM" id="MobiDB-lite"/>
    </source>
</evidence>
<keyword evidence="2 5" id="KW-0805">Transcription regulation</keyword>
<feature type="region of interest" description="Disordered" evidence="7">
    <location>
        <begin position="281"/>
        <end position="313"/>
    </location>
</feature>
<evidence type="ECO:0000256" key="2">
    <source>
        <dbReference type="ARBA" id="ARBA00023015"/>
    </source>
</evidence>
<dbReference type="InterPro" id="IPR032198">
    <property type="entry name" value="E2F_CC-MB"/>
</dbReference>
<name>A0A1I7RSE0_BURXY</name>
<dbReference type="WBParaSite" id="BXY_0364400.1">
    <property type="protein sequence ID" value="BXY_0364400.1"/>
    <property type="gene ID" value="BXY_0364400"/>
</dbReference>
<dbReference type="GO" id="GO:0000978">
    <property type="term" value="F:RNA polymerase II cis-regulatory region sequence-specific DNA binding"/>
    <property type="evidence" value="ECO:0007669"/>
    <property type="project" value="InterPro"/>
</dbReference>
<dbReference type="PANTHER" id="PTHR12081">
    <property type="entry name" value="TRANSCRIPTION FACTOR E2F"/>
    <property type="match status" value="1"/>
</dbReference>
<accession>A0A1I7RSE0</accession>
<dbReference type="InterPro" id="IPR037241">
    <property type="entry name" value="E2F-DP_heterodim"/>
</dbReference>
<evidence type="ECO:0000256" key="5">
    <source>
        <dbReference type="RuleBase" id="RU003796"/>
    </source>
</evidence>
<dbReference type="Proteomes" id="UP000095284">
    <property type="component" value="Unplaced"/>
</dbReference>
<reference evidence="10" key="1">
    <citation type="submission" date="2016-11" db="UniProtKB">
        <authorList>
            <consortium name="WormBaseParasite"/>
        </authorList>
    </citation>
    <scope>IDENTIFICATION</scope>
</reference>
<evidence type="ECO:0000256" key="4">
    <source>
        <dbReference type="ARBA" id="ARBA00023163"/>
    </source>
</evidence>
<evidence type="ECO:0000256" key="1">
    <source>
        <dbReference type="ARBA" id="ARBA00010940"/>
    </source>
</evidence>
<dbReference type="InterPro" id="IPR036388">
    <property type="entry name" value="WH-like_DNA-bd_sf"/>
</dbReference>
<dbReference type="GO" id="GO:0046983">
    <property type="term" value="F:protein dimerization activity"/>
    <property type="evidence" value="ECO:0007669"/>
    <property type="project" value="InterPro"/>
</dbReference>
<evidence type="ECO:0000313" key="10">
    <source>
        <dbReference type="WBParaSite" id="BXY_0364400.1"/>
    </source>
</evidence>
<dbReference type="PANTHER" id="PTHR12081:SF18">
    <property type="entry name" value="TRANSCRIPTION FACTOR E2F2-RELATED"/>
    <property type="match status" value="1"/>
</dbReference>
<evidence type="ECO:0000256" key="6">
    <source>
        <dbReference type="SAM" id="Coils"/>
    </source>
</evidence>
<dbReference type="eggNOG" id="KOG2577">
    <property type="taxonomic scope" value="Eukaryota"/>
</dbReference>
<evidence type="ECO:0000256" key="3">
    <source>
        <dbReference type="ARBA" id="ARBA00023125"/>
    </source>
</evidence>
<dbReference type="InterPro" id="IPR015633">
    <property type="entry name" value="E2F"/>
</dbReference>
<dbReference type="SMART" id="SM01372">
    <property type="entry name" value="E2F_TDP"/>
    <property type="match status" value="1"/>
</dbReference>
<dbReference type="Gene3D" id="6.10.250.540">
    <property type="match status" value="1"/>
</dbReference>
<evidence type="ECO:0000259" key="8">
    <source>
        <dbReference type="SMART" id="SM01372"/>
    </source>
</evidence>
<keyword evidence="6" id="KW-0175">Coiled coil</keyword>
<evidence type="ECO:0000313" key="9">
    <source>
        <dbReference type="Proteomes" id="UP000095284"/>
    </source>
</evidence>
<organism evidence="9 10">
    <name type="scientific">Bursaphelenchus xylophilus</name>
    <name type="common">Pinewood nematode worm</name>
    <name type="synonym">Aphelenchoides xylophilus</name>
    <dbReference type="NCBI Taxonomy" id="6326"/>
    <lineage>
        <taxon>Eukaryota</taxon>
        <taxon>Metazoa</taxon>
        <taxon>Ecdysozoa</taxon>
        <taxon>Nematoda</taxon>
        <taxon>Chromadorea</taxon>
        <taxon>Rhabditida</taxon>
        <taxon>Tylenchina</taxon>
        <taxon>Tylenchomorpha</taxon>
        <taxon>Aphelenchoidea</taxon>
        <taxon>Aphelenchoididae</taxon>
        <taxon>Bursaphelenchus</taxon>
    </lineage>
</organism>
<dbReference type="GO" id="GO:0000981">
    <property type="term" value="F:DNA-binding transcription factor activity, RNA polymerase II-specific"/>
    <property type="evidence" value="ECO:0007669"/>
    <property type="project" value="TreeGrafter"/>
</dbReference>
<keyword evidence="5" id="KW-0539">Nucleus</keyword>
<dbReference type="SUPFAM" id="SSF144074">
    <property type="entry name" value="E2F-DP heterodimerization region"/>
    <property type="match status" value="1"/>
</dbReference>
<feature type="coiled-coil region" evidence="6">
    <location>
        <begin position="29"/>
        <end position="56"/>
    </location>
</feature>